<sequence length="93" mass="10644">MRGGSRVAGYPFAVKHQVTHVLTRPEQSLVKHDPRKVCCFRHRRSAALTLAAVGSSSRHPRPADTHSHRWKWPSLFERHASESPEHSWLFARA</sequence>
<dbReference type="Proteomes" id="UP001485043">
    <property type="component" value="Unassembled WGS sequence"/>
</dbReference>
<evidence type="ECO:0000313" key="1">
    <source>
        <dbReference type="EMBL" id="KAK9863687.1"/>
    </source>
</evidence>
<comment type="caution">
    <text evidence="1">The sequence shown here is derived from an EMBL/GenBank/DDBJ whole genome shotgun (WGS) entry which is preliminary data.</text>
</comment>
<keyword evidence="2" id="KW-1185">Reference proteome</keyword>
<dbReference type="AlphaFoldDB" id="A0AAW1T4Z8"/>
<protein>
    <submittedName>
        <fullName evidence="1">Uncharacterized protein</fullName>
    </submittedName>
</protein>
<name>A0AAW1T4Z8_9CHLO</name>
<dbReference type="EMBL" id="JALJOV010000442">
    <property type="protein sequence ID" value="KAK9863687.1"/>
    <property type="molecule type" value="Genomic_DNA"/>
</dbReference>
<proteinExistence type="predicted"/>
<accession>A0AAW1T4Z8</accession>
<evidence type="ECO:0000313" key="2">
    <source>
        <dbReference type="Proteomes" id="UP001485043"/>
    </source>
</evidence>
<reference evidence="1 2" key="1">
    <citation type="journal article" date="2024" name="Nat. Commun.">
        <title>Phylogenomics reveals the evolutionary origins of lichenization in chlorophyte algae.</title>
        <authorList>
            <person name="Puginier C."/>
            <person name="Libourel C."/>
            <person name="Otte J."/>
            <person name="Skaloud P."/>
            <person name="Haon M."/>
            <person name="Grisel S."/>
            <person name="Petersen M."/>
            <person name="Berrin J.G."/>
            <person name="Delaux P.M."/>
            <person name="Dal Grande F."/>
            <person name="Keller J."/>
        </authorList>
    </citation>
    <scope>NUCLEOTIDE SEQUENCE [LARGE SCALE GENOMIC DNA]</scope>
    <source>
        <strain evidence="1 2">SAG 2523</strain>
    </source>
</reference>
<gene>
    <name evidence="1" type="ORF">WJX84_007722</name>
</gene>
<organism evidence="1 2">
    <name type="scientific">Apatococcus fuscideae</name>
    <dbReference type="NCBI Taxonomy" id="2026836"/>
    <lineage>
        <taxon>Eukaryota</taxon>
        <taxon>Viridiplantae</taxon>
        <taxon>Chlorophyta</taxon>
        <taxon>core chlorophytes</taxon>
        <taxon>Trebouxiophyceae</taxon>
        <taxon>Chlorellales</taxon>
        <taxon>Chlorellaceae</taxon>
        <taxon>Apatococcus</taxon>
    </lineage>
</organism>